<dbReference type="Pfam" id="PF18876">
    <property type="entry name" value="AFF4_CHD"/>
    <property type="match status" value="1"/>
</dbReference>
<comment type="subcellular location">
    <subcellularLocation>
        <location evidence="1">Nucleus</location>
    </subcellularLocation>
</comment>
<reference evidence="7 8" key="1">
    <citation type="submission" date="2016-07" db="EMBL/GenBank/DDBJ databases">
        <title>Disparate Historic Effective Population Sizes Predicted by Modern Levels of Genome Diversity for the Scaled Quail (Callipepla squamata) and the Northern Bobwhite (Colinus virginianus): Inferences from First and Second Generation Draft Genome Assemblies for Sympatric New World Quail.</title>
        <authorList>
            <person name="Oldeschulte D.L."/>
            <person name="Halley Y.A."/>
            <person name="Bhattarai E.K."/>
            <person name="Brashear W.A."/>
            <person name="Hill J."/>
            <person name="Metz R.P."/>
            <person name="Johnson C.D."/>
            <person name="Rollins D."/>
            <person name="Peterson M.J."/>
            <person name="Bickhart D.M."/>
            <person name="Decker J.E."/>
            <person name="Seabury C.M."/>
        </authorList>
    </citation>
    <scope>NUCLEOTIDE SEQUENCE [LARGE SCALE GENOMIC DNA]</scope>
    <source>
        <strain evidence="7 8">Texas</strain>
        <tissue evidence="7">Leg muscle</tissue>
    </source>
</reference>
<dbReference type="STRING" id="9009.A0A226MHJ6"/>
<accession>A0A226MHJ6</accession>
<gene>
    <name evidence="7" type="ORF">ASZ78_005816</name>
</gene>
<organism evidence="7 8">
    <name type="scientific">Callipepla squamata</name>
    <name type="common">Scaled quail</name>
    <dbReference type="NCBI Taxonomy" id="9009"/>
    <lineage>
        <taxon>Eukaryota</taxon>
        <taxon>Metazoa</taxon>
        <taxon>Chordata</taxon>
        <taxon>Craniata</taxon>
        <taxon>Vertebrata</taxon>
        <taxon>Euteleostomi</taxon>
        <taxon>Archelosauria</taxon>
        <taxon>Archosauria</taxon>
        <taxon>Dinosauria</taxon>
        <taxon>Saurischia</taxon>
        <taxon>Theropoda</taxon>
        <taxon>Coelurosauria</taxon>
        <taxon>Aves</taxon>
        <taxon>Neognathae</taxon>
        <taxon>Galloanserae</taxon>
        <taxon>Galliformes</taxon>
        <taxon>Odontophoridae</taxon>
        <taxon>Callipepla</taxon>
    </lineage>
</organism>
<comment type="caution">
    <text evidence="7">The sequence shown here is derived from an EMBL/GenBank/DDBJ whole genome shotgun (WGS) entry which is preliminary data.</text>
</comment>
<evidence type="ECO:0000256" key="4">
    <source>
        <dbReference type="ARBA" id="ARBA00023242"/>
    </source>
</evidence>
<evidence type="ECO:0000259" key="6">
    <source>
        <dbReference type="Pfam" id="PF18876"/>
    </source>
</evidence>
<keyword evidence="3" id="KW-0597">Phosphoprotein</keyword>
<dbReference type="Proteomes" id="UP000198323">
    <property type="component" value="Unassembled WGS sequence"/>
</dbReference>
<evidence type="ECO:0000256" key="2">
    <source>
        <dbReference type="ARBA" id="ARBA00007354"/>
    </source>
</evidence>
<keyword evidence="4" id="KW-0539">Nucleus</keyword>
<dbReference type="AlphaFoldDB" id="A0A226MHJ6"/>
<sequence length="175" mass="19309">MNWTLTGNVFAVLSLVSLRCQSLLYLRLFKLKKESALKYSKTLTEHLKNSYNNSQAPSPGMGSKPVGMPSPVSPKLSPGNSGNYSSGAANPSGSGSSVTIPQRIHQMAASYVQVTSNFLYATEIWDQAEQLSKEQKEFFAELDKAMGPLVFNSSIMTDLVRYTRQGLHWLRLDAK</sequence>
<proteinExistence type="inferred from homology"/>
<dbReference type="InterPro" id="IPR043640">
    <property type="entry name" value="AF4/FMR2_CHD"/>
</dbReference>
<evidence type="ECO:0000313" key="8">
    <source>
        <dbReference type="Proteomes" id="UP000198323"/>
    </source>
</evidence>
<feature type="region of interest" description="Disordered" evidence="5">
    <location>
        <begin position="49"/>
        <end position="97"/>
    </location>
</feature>
<keyword evidence="8" id="KW-1185">Reference proteome</keyword>
<dbReference type="GO" id="GO:0010468">
    <property type="term" value="P:regulation of gene expression"/>
    <property type="evidence" value="ECO:0007669"/>
    <property type="project" value="InterPro"/>
</dbReference>
<evidence type="ECO:0000256" key="1">
    <source>
        <dbReference type="ARBA" id="ARBA00004123"/>
    </source>
</evidence>
<dbReference type="OrthoDB" id="6382204at2759"/>
<feature type="compositionally biased region" description="Low complexity" evidence="5">
    <location>
        <begin position="77"/>
        <end position="97"/>
    </location>
</feature>
<name>A0A226MHJ6_CALSU</name>
<feature type="domain" description="AF4/FMR2 C-terminal homology" evidence="6">
    <location>
        <begin position="10"/>
        <end position="175"/>
    </location>
</feature>
<evidence type="ECO:0000313" key="7">
    <source>
        <dbReference type="EMBL" id="OXB54753.1"/>
    </source>
</evidence>
<evidence type="ECO:0000256" key="5">
    <source>
        <dbReference type="SAM" id="MobiDB-lite"/>
    </source>
</evidence>
<dbReference type="EMBL" id="MCFN01000865">
    <property type="protein sequence ID" value="OXB54753.1"/>
    <property type="molecule type" value="Genomic_DNA"/>
</dbReference>
<dbReference type="InterPro" id="IPR007797">
    <property type="entry name" value="AF4/FMR2"/>
</dbReference>
<evidence type="ECO:0000256" key="3">
    <source>
        <dbReference type="ARBA" id="ARBA00022553"/>
    </source>
</evidence>
<dbReference type="PANTHER" id="PTHR10528:SF15">
    <property type="entry name" value="AF4_FMR2 FAMILY MEMBER 4"/>
    <property type="match status" value="1"/>
</dbReference>
<dbReference type="GO" id="GO:0032783">
    <property type="term" value="C:super elongation complex"/>
    <property type="evidence" value="ECO:0007669"/>
    <property type="project" value="TreeGrafter"/>
</dbReference>
<dbReference type="PANTHER" id="PTHR10528">
    <property type="entry name" value="AF4/FMR2 FAMILY MEMBER"/>
    <property type="match status" value="1"/>
</dbReference>
<comment type="similarity">
    <text evidence="2">Belongs to the AF4 family.</text>
</comment>
<protein>
    <recommendedName>
        <fullName evidence="6">AF4/FMR2 C-terminal homology domain-containing protein</fullName>
    </recommendedName>
</protein>